<dbReference type="Pfam" id="PF00400">
    <property type="entry name" value="WD40"/>
    <property type="match status" value="5"/>
</dbReference>
<dbReference type="CDD" id="cd00200">
    <property type="entry name" value="WD40"/>
    <property type="match status" value="1"/>
</dbReference>
<dbReference type="eggNOG" id="KOG0272">
    <property type="taxonomic scope" value="Eukaryota"/>
</dbReference>
<sequence>MEGEGTFCENKNDVVRELNLFVGKRRGEDEDEDKTSKNRLRIDDHRNASSSFTPPLPALDDLLLPLPTSDREVKERLRSLDEPICLFGEGKAERRERLKRTLSAFVSSTTRTKTTKAIGEGREVDEVDDTNGLNGETAANNQGRKKRKETFYTEGSALLTRARMRAAKFSLQRARERVLTDSNKDNGDVDTGKEEKETRVTFLNQRRKECADLKRLRFAPVSSVIGDSRPLSTVASLLFERGDKSHHGMMVASSIKNESDGVEEDFRSEALGIVLSGSWTGAVKVWNIARSGMNKEKRENEEEMMRGRSSDENINCIPALTIKASEERITGLAFSPLILATNDNEEDLPAFASASMDGTCTLFSLSGKKIASLVGHVGRLAKVKYHPSGASIATAGYDKTIRLWDANTSQEIFCQEAHSRPSYDCTFNDDGSLLFSTGLDAYARMWDLRSGRCLWTMKGHSKGVTSISVDVTNSLCVTGGEDNLVKVWDLRKQENAYTIPAHSGLVSSVSFEPRRGCWFSSSSFDGTVKLWSALDFSLLARLEGHEGKVMDCSLGRTAAAGGGGGGGRGGRRRSRSSGSSSSDNDGERSNIGGFIASAGYDRTLKIWK</sequence>
<dbReference type="GO" id="GO:0000398">
    <property type="term" value="P:mRNA splicing, via spliceosome"/>
    <property type="evidence" value="ECO:0007669"/>
    <property type="project" value="TreeGrafter"/>
</dbReference>
<dbReference type="PROSITE" id="PS50294">
    <property type="entry name" value="WD_REPEATS_REGION"/>
    <property type="match status" value="4"/>
</dbReference>
<dbReference type="KEGG" id="bpg:Bathy13g02920"/>
<dbReference type="OrthoDB" id="540662at2759"/>
<keyword evidence="1 3" id="KW-0853">WD repeat</keyword>
<feature type="domain" description="Pre-mRNA processing factor 4 (PRP4)-like" evidence="5">
    <location>
        <begin position="68"/>
        <end position="116"/>
    </location>
</feature>
<evidence type="ECO:0000256" key="3">
    <source>
        <dbReference type="PROSITE-ProRule" id="PRU00221"/>
    </source>
</evidence>
<dbReference type="STRING" id="41875.K8FCE4"/>
<evidence type="ECO:0000259" key="5">
    <source>
        <dbReference type="SMART" id="SM00500"/>
    </source>
</evidence>
<feature type="region of interest" description="Disordered" evidence="4">
    <location>
        <begin position="26"/>
        <end position="57"/>
    </location>
</feature>
<evidence type="ECO:0000313" key="7">
    <source>
        <dbReference type="Proteomes" id="UP000198341"/>
    </source>
</evidence>
<dbReference type="GO" id="GO:0017070">
    <property type="term" value="F:U6 snRNA binding"/>
    <property type="evidence" value="ECO:0007669"/>
    <property type="project" value="TreeGrafter"/>
</dbReference>
<dbReference type="InterPro" id="IPR014906">
    <property type="entry name" value="PRP4-like"/>
</dbReference>
<dbReference type="InterPro" id="IPR036322">
    <property type="entry name" value="WD40_repeat_dom_sf"/>
</dbReference>
<dbReference type="PANTHER" id="PTHR19846:SF0">
    <property type="entry name" value="PRE-MRNA PROCESSING FACTOR 4"/>
    <property type="match status" value="1"/>
</dbReference>
<feature type="repeat" description="WD" evidence="3">
    <location>
        <begin position="499"/>
        <end position="532"/>
    </location>
</feature>
<protein>
    <submittedName>
        <fullName evidence="6">U4/U6 small nuclear ribonucleoprotein Prp4</fullName>
    </submittedName>
</protein>
<dbReference type="SUPFAM" id="SSF50978">
    <property type="entry name" value="WD40 repeat-like"/>
    <property type="match status" value="1"/>
</dbReference>
<feature type="region of interest" description="Disordered" evidence="4">
    <location>
        <begin position="126"/>
        <end position="148"/>
    </location>
</feature>
<dbReference type="InterPro" id="IPR020472">
    <property type="entry name" value="WD40_PAC1"/>
</dbReference>
<proteinExistence type="predicted"/>
<dbReference type="SUPFAM" id="SSF158230">
    <property type="entry name" value="PRP4-like"/>
    <property type="match status" value="1"/>
</dbReference>
<dbReference type="GeneID" id="19012244"/>
<dbReference type="PROSITE" id="PS00678">
    <property type="entry name" value="WD_REPEATS_1"/>
    <property type="match status" value="3"/>
</dbReference>
<keyword evidence="6" id="KW-0687">Ribonucleoprotein</keyword>
<gene>
    <name evidence="6" type="ordered locus">Bathy13g02920</name>
</gene>
<accession>K8FCE4</accession>
<evidence type="ECO:0000313" key="6">
    <source>
        <dbReference type="EMBL" id="CCO19408.1"/>
    </source>
</evidence>
<dbReference type="InterPro" id="IPR036285">
    <property type="entry name" value="PRP4-like_sf"/>
</dbReference>
<reference evidence="6 7" key="1">
    <citation type="submission" date="2011-10" db="EMBL/GenBank/DDBJ databases">
        <authorList>
            <person name="Genoscope - CEA"/>
        </authorList>
    </citation>
    <scope>NUCLEOTIDE SEQUENCE [LARGE SCALE GENOMIC DNA]</scope>
    <source>
        <strain evidence="6 7">RCC 1105</strain>
    </source>
</reference>
<dbReference type="InterPro" id="IPR015943">
    <property type="entry name" value="WD40/YVTN_repeat-like_dom_sf"/>
</dbReference>
<dbReference type="InterPro" id="IPR019775">
    <property type="entry name" value="WD40_repeat_CS"/>
</dbReference>
<dbReference type="Gene3D" id="2.130.10.10">
    <property type="entry name" value="YVTN repeat-like/Quinoprotein amine dehydrogenase"/>
    <property type="match status" value="2"/>
</dbReference>
<dbReference type="Gene3D" id="4.10.280.110">
    <property type="entry name" value="Pre-mRNA processing factor 4 domain"/>
    <property type="match status" value="1"/>
</dbReference>
<dbReference type="PANTHER" id="PTHR19846">
    <property type="entry name" value="WD40 REPEAT PROTEIN"/>
    <property type="match status" value="1"/>
</dbReference>
<feature type="repeat" description="WD" evidence="3">
    <location>
        <begin position="457"/>
        <end position="498"/>
    </location>
</feature>
<feature type="repeat" description="WD" evidence="3">
    <location>
        <begin position="373"/>
        <end position="414"/>
    </location>
</feature>
<dbReference type="AlphaFoldDB" id="K8FCE4"/>
<dbReference type="PROSITE" id="PS50082">
    <property type="entry name" value="WD_REPEATS_2"/>
    <property type="match status" value="5"/>
</dbReference>
<dbReference type="EMBL" id="FO082266">
    <property type="protein sequence ID" value="CCO19408.1"/>
    <property type="molecule type" value="Genomic_DNA"/>
</dbReference>
<dbReference type="Pfam" id="PF08799">
    <property type="entry name" value="PRP4"/>
    <property type="match status" value="1"/>
</dbReference>
<evidence type="ECO:0000256" key="1">
    <source>
        <dbReference type="ARBA" id="ARBA00022574"/>
    </source>
</evidence>
<name>K8FCE4_9CHLO</name>
<dbReference type="RefSeq" id="XP_007509605.1">
    <property type="nucleotide sequence ID" value="XM_007509543.1"/>
</dbReference>
<dbReference type="GO" id="GO:0046540">
    <property type="term" value="C:U4/U6 x U5 tri-snRNP complex"/>
    <property type="evidence" value="ECO:0007669"/>
    <property type="project" value="TreeGrafter"/>
</dbReference>
<feature type="region of interest" description="Disordered" evidence="4">
    <location>
        <begin position="560"/>
        <end position="590"/>
    </location>
</feature>
<dbReference type="PRINTS" id="PR00320">
    <property type="entry name" value="GPROTEINBRPT"/>
</dbReference>
<organism evidence="6 7">
    <name type="scientific">Bathycoccus prasinos</name>
    <dbReference type="NCBI Taxonomy" id="41875"/>
    <lineage>
        <taxon>Eukaryota</taxon>
        <taxon>Viridiplantae</taxon>
        <taxon>Chlorophyta</taxon>
        <taxon>Mamiellophyceae</taxon>
        <taxon>Mamiellales</taxon>
        <taxon>Bathycoccaceae</taxon>
        <taxon>Bathycoccus</taxon>
    </lineage>
</organism>
<feature type="compositionally biased region" description="Basic and acidic residues" evidence="4">
    <location>
        <begin position="34"/>
        <end position="47"/>
    </location>
</feature>
<dbReference type="SMART" id="SM00320">
    <property type="entry name" value="WD40"/>
    <property type="match status" value="6"/>
</dbReference>
<feature type="repeat" description="WD" evidence="3">
    <location>
        <begin position="592"/>
        <end position="608"/>
    </location>
</feature>
<dbReference type="SMART" id="SM00500">
    <property type="entry name" value="SFM"/>
    <property type="match status" value="1"/>
</dbReference>
<keyword evidence="7" id="KW-1185">Reference proteome</keyword>
<feature type="repeat" description="WD" evidence="3">
    <location>
        <begin position="415"/>
        <end position="456"/>
    </location>
</feature>
<dbReference type="InterPro" id="IPR001680">
    <property type="entry name" value="WD40_rpt"/>
</dbReference>
<dbReference type="Proteomes" id="UP000198341">
    <property type="component" value="Chromosome 13"/>
</dbReference>
<feature type="compositionally biased region" description="Polar residues" evidence="4">
    <location>
        <begin position="131"/>
        <end position="142"/>
    </location>
</feature>
<evidence type="ECO:0000256" key="4">
    <source>
        <dbReference type="SAM" id="MobiDB-lite"/>
    </source>
</evidence>
<evidence type="ECO:0000256" key="2">
    <source>
        <dbReference type="ARBA" id="ARBA00022737"/>
    </source>
</evidence>
<keyword evidence="2" id="KW-0677">Repeat</keyword>
<dbReference type="GO" id="GO:0030621">
    <property type="term" value="F:U4 snRNA binding"/>
    <property type="evidence" value="ECO:0007669"/>
    <property type="project" value="TreeGrafter"/>
</dbReference>